<dbReference type="Proteomes" id="UP000186218">
    <property type="component" value="Unassembled WGS sequence"/>
</dbReference>
<evidence type="ECO:0000313" key="1">
    <source>
        <dbReference type="EMBL" id="SIS12034.1"/>
    </source>
</evidence>
<keyword evidence="2" id="KW-1185">Reference proteome</keyword>
<reference evidence="1 2" key="1">
    <citation type="submission" date="2017-01" db="EMBL/GenBank/DDBJ databases">
        <authorList>
            <person name="Mah S.A."/>
            <person name="Swanson W.J."/>
            <person name="Moy G.W."/>
            <person name="Vacquier V.D."/>
        </authorList>
    </citation>
    <scope>NUCLEOTIDE SEQUENCE [LARGE SCALE GENOMIC DNA]</scope>
    <source>
        <strain evidence="1 2">CPCC 203464</strain>
    </source>
</reference>
<sequence length="108" mass="12527">MKTTKGVRHGENLLLPVGASPAALTKQHTTYIVGHSETGHHHVLESETPFDVTTTDEELYVRLYRPAKLVHKKQHDKHRTLTIQPGTYKVRRKTEYDPWQQTIREVFD</sequence>
<gene>
    <name evidence="1" type="ORF">SAMN05445060_2795</name>
</gene>
<proteinExistence type="predicted"/>
<evidence type="ECO:0000313" key="2">
    <source>
        <dbReference type="Proteomes" id="UP000186218"/>
    </source>
</evidence>
<organism evidence="1 2">
    <name type="scientific">Williamsia sterculiae</name>
    <dbReference type="NCBI Taxonomy" id="1344003"/>
    <lineage>
        <taxon>Bacteria</taxon>
        <taxon>Bacillati</taxon>
        <taxon>Actinomycetota</taxon>
        <taxon>Actinomycetes</taxon>
        <taxon>Mycobacteriales</taxon>
        <taxon>Nocardiaceae</taxon>
        <taxon>Williamsia</taxon>
    </lineage>
</organism>
<dbReference type="STRING" id="1344003.SAMN05445060_2795"/>
<name>A0A1N7GHG1_9NOCA</name>
<dbReference type="AlphaFoldDB" id="A0A1N7GHG1"/>
<protein>
    <submittedName>
        <fullName evidence="1">Uncharacterized protein</fullName>
    </submittedName>
</protein>
<accession>A0A1N7GHG1</accession>
<dbReference type="EMBL" id="FTNT01000008">
    <property type="protein sequence ID" value="SIS12034.1"/>
    <property type="molecule type" value="Genomic_DNA"/>
</dbReference>